<name>A0A841MRQ2_9BACT</name>
<protein>
    <submittedName>
        <fullName evidence="1">Kynurenine formamidase</fullName>
    </submittedName>
</protein>
<dbReference type="RefSeq" id="WP_246388257.1">
    <property type="nucleotide sequence ID" value="NZ_JACIJO010000001.1"/>
</dbReference>
<reference evidence="1 2" key="1">
    <citation type="submission" date="2020-08" db="EMBL/GenBank/DDBJ databases">
        <title>Genomic Encyclopedia of Type Strains, Phase IV (KMG-IV): sequencing the most valuable type-strain genomes for metagenomic binning, comparative biology and taxonomic classification.</title>
        <authorList>
            <person name="Goeker M."/>
        </authorList>
    </citation>
    <scope>NUCLEOTIDE SEQUENCE [LARGE SCALE GENOMIC DNA]</scope>
    <source>
        <strain evidence="1 2">DSM 102044</strain>
    </source>
</reference>
<dbReference type="Gene3D" id="3.50.30.50">
    <property type="entry name" value="Putative cyclase"/>
    <property type="match status" value="1"/>
</dbReference>
<dbReference type="GO" id="GO:0004061">
    <property type="term" value="F:arylformamidase activity"/>
    <property type="evidence" value="ECO:0007669"/>
    <property type="project" value="InterPro"/>
</dbReference>
<evidence type="ECO:0000313" key="2">
    <source>
        <dbReference type="Proteomes" id="UP000588604"/>
    </source>
</evidence>
<dbReference type="Proteomes" id="UP000588604">
    <property type="component" value="Unassembled WGS sequence"/>
</dbReference>
<proteinExistence type="predicted"/>
<dbReference type="PROSITE" id="PS51257">
    <property type="entry name" value="PROKAR_LIPOPROTEIN"/>
    <property type="match status" value="1"/>
</dbReference>
<keyword evidence="2" id="KW-1185">Reference proteome</keyword>
<dbReference type="GO" id="GO:0019441">
    <property type="term" value="P:L-tryptophan catabolic process to kynurenine"/>
    <property type="evidence" value="ECO:0007669"/>
    <property type="project" value="InterPro"/>
</dbReference>
<organism evidence="1 2">
    <name type="scientific">Algoriphagus iocasae</name>
    <dbReference type="NCBI Taxonomy" id="1836499"/>
    <lineage>
        <taxon>Bacteria</taxon>
        <taxon>Pseudomonadati</taxon>
        <taxon>Bacteroidota</taxon>
        <taxon>Cytophagia</taxon>
        <taxon>Cytophagales</taxon>
        <taxon>Cyclobacteriaceae</taxon>
        <taxon>Algoriphagus</taxon>
    </lineage>
</organism>
<dbReference type="AlphaFoldDB" id="A0A841MRQ2"/>
<dbReference type="PANTHER" id="PTHR31118">
    <property type="entry name" value="CYCLASE-LIKE PROTEIN 2"/>
    <property type="match status" value="1"/>
</dbReference>
<dbReference type="EMBL" id="JACIJO010000001">
    <property type="protein sequence ID" value="MBB6324721.1"/>
    <property type="molecule type" value="Genomic_DNA"/>
</dbReference>
<dbReference type="InterPro" id="IPR037175">
    <property type="entry name" value="KFase_sf"/>
</dbReference>
<accession>A0A841MRQ2</accession>
<evidence type="ECO:0000313" key="1">
    <source>
        <dbReference type="EMBL" id="MBB6324721.1"/>
    </source>
</evidence>
<comment type="caution">
    <text evidence="1">The sequence shown here is derived from an EMBL/GenBank/DDBJ whole genome shotgun (WGS) entry which is preliminary data.</text>
</comment>
<dbReference type="SUPFAM" id="SSF102198">
    <property type="entry name" value="Putative cyclase"/>
    <property type="match status" value="1"/>
</dbReference>
<dbReference type="Pfam" id="PF04199">
    <property type="entry name" value="Cyclase"/>
    <property type="match status" value="1"/>
</dbReference>
<sequence>MKFFELLQVDSKVLMIFIPFVLCGCTKEEEVSTTTTDPLANLEWIDLSYAFDSTTLYWPNNPDGFQHRVDAEGVTDLGYYYSSYTILTPEHGGTHLDAPIHFYENGETVDELPLSKLTGKAVVIDVSEKALADRDYLIDSVAVLAWEQEHGKIPAQTMVLFRTGYGKFYPDRKGYFGTAKTGTEAIPELHFPGIQPETALWLAKSRNVKAVGLDTPSLDYGQSKDFAAHQALMENQIPGFENVANLDQLPATGIYVLALPMKIKGGSGGPLRIIATVLE</sequence>
<dbReference type="InterPro" id="IPR007325">
    <property type="entry name" value="KFase/CYL"/>
</dbReference>
<dbReference type="PANTHER" id="PTHR31118:SF12">
    <property type="entry name" value="CYCLASE-LIKE PROTEIN 2"/>
    <property type="match status" value="1"/>
</dbReference>
<gene>
    <name evidence="1" type="ORF">FHS59_000336</name>
</gene>